<dbReference type="Proteomes" id="UP000053342">
    <property type="component" value="Unassembled WGS sequence"/>
</dbReference>
<evidence type="ECO:0008006" key="4">
    <source>
        <dbReference type="Google" id="ProtNLM"/>
    </source>
</evidence>
<dbReference type="SUPFAM" id="SSF52343">
    <property type="entry name" value="Ferredoxin reductase-like, C-terminal NADP-linked domain"/>
    <property type="match status" value="1"/>
</dbReference>
<reference evidence="2 3" key="1">
    <citation type="submission" date="2015-01" db="EMBL/GenBank/DDBJ databases">
        <title>The Genome Sequence of Exophiala oligosperma CBS72588.</title>
        <authorList>
            <consortium name="The Broad Institute Genomics Platform"/>
            <person name="Cuomo C."/>
            <person name="de Hoog S."/>
            <person name="Gorbushina A."/>
            <person name="Stielow B."/>
            <person name="Teixiera M."/>
            <person name="Abouelleil A."/>
            <person name="Chapman S.B."/>
            <person name="Priest M."/>
            <person name="Young S.K."/>
            <person name="Wortman J."/>
            <person name="Nusbaum C."/>
            <person name="Birren B."/>
        </authorList>
    </citation>
    <scope>NUCLEOTIDE SEQUENCE [LARGE SCALE GENOMIC DNA]</scope>
    <source>
        <strain evidence="2 3">CBS 72588</strain>
    </source>
</reference>
<dbReference type="PANTHER" id="PTHR32361:SF26">
    <property type="entry name" value="FAD-BINDING 8 DOMAIN-CONTAINING PROTEIN-RELATED"/>
    <property type="match status" value="1"/>
</dbReference>
<evidence type="ECO:0000313" key="3">
    <source>
        <dbReference type="Proteomes" id="UP000053342"/>
    </source>
</evidence>
<evidence type="ECO:0000313" key="2">
    <source>
        <dbReference type="EMBL" id="KIW36056.1"/>
    </source>
</evidence>
<dbReference type="InterPro" id="IPR051410">
    <property type="entry name" value="Ferric/Cupric_Reductase"/>
</dbReference>
<dbReference type="Gene3D" id="3.40.50.80">
    <property type="entry name" value="Nucleotide-binding domain of ferredoxin-NADP reductase (FNR) module"/>
    <property type="match status" value="1"/>
</dbReference>
<protein>
    <recommendedName>
        <fullName evidence="4">Ferric reductase NAD binding domain-containing protein</fullName>
    </recommendedName>
</protein>
<keyword evidence="3" id="KW-1185">Reference proteome</keyword>
<dbReference type="GeneID" id="27363710"/>
<gene>
    <name evidence="2" type="ORF">PV06_11636</name>
</gene>
<evidence type="ECO:0000256" key="1">
    <source>
        <dbReference type="ARBA" id="ARBA00022448"/>
    </source>
</evidence>
<dbReference type="STRING" id="215243.A0A0D2A6Y0"/>
<dbReference type="RefSeq" id="XP_016256272.1">
    <property type="nucleotide sequence ID" value="XM_016413346.1"/>
</dbReference>
<dbReference type="PANTHER" id="PTHR32361">
    <property type="entry name" value="FERRIC/CUPRIC REDUCTASE TRANSMEMBRANE COMPONENT"/>
    <property type="match status" value="1"/>
</dbReference>
<dbReference type="GO" id="GO:0000293">
    <property type="term" value="F:ferric-chelate reductase activity"/>
    <property type="evidence" value="ECO:0007669"/>
    <property type="project" value="TreeGrafter"/>
</dbReference>
<dbReference type="GO" id="GO:0006879">
    <property type="term" value="P:intracellular iron ion homeostasis"/>
    <property type="evidence" value="ECO:0007669"/>
    <property type="project" value="TreeGrafter"/>
</dbReference>
<dbReference type="VEuPathDB" id="FungiDB:PV06_11636"/>
<dbReference type="AlphaFoldDB" id="A0A0D2A6Y0"/>
<keyword evidence="1" id="KW-0813">Transport</keyword>
<name>A0A0D2A6Y0_9EURO</name>
<dbReference type="InterPro" id="IPR039261">
    <property type="entry name" value="FNR_nucleotide-bd"/>
</dbReference>
<sequence length="242" mass="27762">MQLDMLVRKRTGFTRRLLSYRDDEYVTWISRPFGRSERFGDYGSILMLATDVGIAAHLPYLKTLMQGRLEASIRTRRVIVIWQVQDSSKFPGEDNFSVVLTRYSDHDKWVKKWFDKLLPNDTSFMLEIRIHSPGNAQYRPTSGSGRPINLLPGDVIAAGQHDLIKLIALPAHFEQVLDEERSRDGRGKLLVSVCVDARSRASLRRAIAEQVDPNVQYHEHEYQVPEKSRRSLVLDEKGVLGN</sequence>
<accession>A0A0D2A6Y0</accession>
<dbReference type="GO" id="GO:0006826">
    <property type="term" value="P:iron ion transport"/>
    <property type="evidence" value="ECO:0007669"/>
    <property type="project" value="TreeGrafter"/>
</dbReference>
<dbReference type="GO" id="GO:0005886">
    <property type="term" value="C:plasma membrane"/>
    <property type="evidence" value="ECO:0007669"/>
    <property type="project" value="TreeGrafter"/>
</dbReference>
<dbReference type="OrthoDB" id="4494341at2759"/>
<dbReference type="EMBL" id="KN847378">
    <property type="protein sequence ID" value="KIW36056.1"/>
    <property type="molecule type" value="Genomic_DNA"/>
</dbReference>
<proteinExistence type="predicted"/>
<dbReference type="GO" id="GO:0015677">
    <property type="term" value="P:copper ion import"/>
    <property type="evidence" value="ECO:0007669"/>
    <property type="project" value="TreeGrafter"/>
</dbReference>
<dbReference type="HOGENOM" id="CLU_1147203_0_0_1"/>
<organism evidence="2 3">
    <name type="scientific">Exophiala oligosperma</name>
    <dbReference type="NCBI Taxonomy" id="215243"/>
    <lineage>
        <taxon>Eukaryota</taxon>
        <taxon>Fungi</taxon>
        <taxon>Dikarya</taxon>
        <taxon>Ascomycota</taxon>
        <taxon>Pezizomycotina</taxon>
        <taxon>Eurotiomycetes</taxon>
        <taxon>Chaetothyriomycetidae</taxon>
        <taxon>Chaetothyriales</taxon>
        <taxon>Herpotrichiellaceae</taxon>
        <taxon>Exophiala</taxon>
    </lineage>
</organism>